<evidence type="ECO:0000313" key="3">
    <source>
        <dbReference type="Proteomes" id="UP001164746"/>
    </source>
</evidence>
<accession>A0ABY7E5M7</accession>
<organism evidence="2 3">
    <name type="scientific">Mya arenaria</name>
    <name type="common">Soft-shell clam</name>
    <dbReference type="NCBI Taxonomy" id="6604"/>
    <lineage>
        <taxon>Eukaryota</taxon>
        <taxon>Metazoa</taxon>
        <taxon>Spiralia</taxon>
        <taxon>Lophotrochozoa</taxon>
        <taxon>Mollusca</taxon>
        <taxon>Bivalvia</taxon>
        <taxon>Autobranchia</taxon>
        <taxon>Heteroconchia</taxon>
        <taxon>Euheterodonta</taxon>
        <taxon>Imparidentia</taxon>
        <taxon>Neoheterodontei</taxon>
        <taxon>Myida</taxon>
        <taxon>Myoidea</taxon>
        <taxon>Myidae</taxon>
        <taxon>Mya</taxon>
    </lineage>
</organism>
<proteinExistence type="predicted"/>
<evidence type="ECO:0000256" key="1">
    <source>
        <dbReference type="ARBA" id="ARBA00023295"/>
    </source>
</evidence>
<evidence type="ECO:0000313" key="2">
    <source>
        <dbReference type="EMBL" id="WAR04484.1"/>
    </source>
</evidence>
<dbReference type="InterPro" id="IPR050887">
    <property type="entry name" value="Beta-mannosidase_GH2"/>
</dbReference>
<dbReference type="Proteomes" id="UP001164746">
    <property type="component" value="Chromosome 5"/>
</dbReference>
<sequence length="119" mass="13593">MKGLTFYFRVNDQPIFLKGSNWVPADSFPERVTPDRLRNYMTSAADANMNAMRVWGGGIYESDDFYNLADELGILIWQDFMFACALYPVDAPFMASVTQEITYQTKMFALEIGYKLSNG</sequence>
<protein>
    <submittedName>
        <fullName evidence="2">MANBA-like protein</fullName>
    </submittedName>
</protein>
<name>A0ABY7E5M7_MYAAR</name>
<keyword evidence="3" id="KW-1185">Reference proteome</keyword>
<keyword evidence="1" id="KW-0326">Glycosidase</keyword>
<reference evidence="2" key="1">
    <citation type="submission" date="2022-11" db="EMBL/GenBank/DDBJ databases">
        <title>Centuries of genome instability and evolution in soft-shell clam transmissible cancer (bioRxiv).</title>
        <authorList>
            <person name="Hart S.F.M."/>
            <person name="Yonemitsu M.A."/>
            <person name="Giersch R.M."/>
            <person name="Beal B.F."/>
            <person name="Arriagada G."/>
            <person name="Davis B.W."/>
            <person name="Ostrander E.A."/>
            <person name="Goff S.P."/>
            <person name="Metzger M.J."/>
        </authorList>
    </citation>
    <scope>NUCLEOTIDE SEQUENCE</scope>
    <source>
        <strain evidence="2">MELC-2E11</strain>
        <tissue evidence="2">Siphon/mantle</tissue>
    </source>
</reference>
<dbReference type="PANTHER" id="PTHR43730">
    <property type="entry name" value="BETA-MANNOSIDASE"/>
    <property type="match status" value="1"/>
</dbReference>
<dbReference type="SUPFAM" id="SSF51445">
    <property type="entry name" value="(Trans)glycosidases"/>
    <property type="match status" value="1"/>
</dbReference>
<gene>
    <name evidence="2" type="ORF">MAR_019853</name>
</gene>
<keyword evidence="1" id="KW-0378">Hydrolase</keyword>
<dbReference type="PANTHER" id="PTHR43730:SF1">
    <property type="entry name" value="BETA-MANNOSIDASE"/>
    <property type="match status" value="1"/>
</dbReference>
<dbReference type="InterPro" id="IPR017853">
    <property type="entry name" value="GH"/>
</dbReference>
<dbReference type="EMBL" id="CP111016">
    <property type="protein sequence ID" value="WAR04484.1"/>
    <property type="molecule type" value="Genomic_DNA"/>
</dbReference>
<dbReference type="Gene3D" id="3.20.20.80">
    <property type="entry name" value="Glycosidases"/>
    <property type="match status" value="1"/>
</dbReference>